<protein>
    <recommendedName>
        <fullName evidence="2">C2H2-type domain-containing protein</fullName>
    </recommendedName>
</protein>
<comment type="caution">
    <text evidence="3">The sequence shown here is derived from an EMBL/GenBank/DDBJ whole genome shotgun (WGS) entry which is preliminary data.</text>
</comment>
<dbReference type="AlphaFoldDB" id="A0A8S1GNL3"/>
<dbReference type="Gene3D" id="3.30.160.60">
    <property type="entry name" value="Classic Zinc Finger"/>
    <property type="match status" value="1"/>
</dbReference>
<dbReference type="EMBL" id="CAJGYM010000001">
    <property type="protein sequence ID" value="CAD6184829.1"/>
    <property type="molecule type" value="Genomic_DNA"/>
</dbReference>
<proteinExistence type="predicted"/>
<dbReference type="Proteomes" id="UP000835052">
    <property type="component" value="Unassembled WGS sequence"/>
</dbReference>
<feature type="domain" description="C2H2-type" evidence="2">
    <location>
        <begin position="292"/>
        <end position="320"/>
    </location>
</feature>
<keyword evidence="1" id="KW-0862">Zinc</keyword>
<evidence type="ECO:0000259" key="2">
    <source>
        <dbReference type="PROSITE" id="PS50157"/>
    </source>
</evidence>
<keyword evidence="1" id="KW-0479">Metal-binding</keyword>
<accession>A0A8S1GNL3</accession>
<dbReference type="SMART" id="SM00355">
    <property type="entry name" value="ZnF_C2H2"/>
    <property type="match status" value="4"/>
</dbReference>
<name>A0A8S1GNL3_9PELO</name>
<sequence>MDLLESVNDYNVLMHMIASTKAGASAENVCPYCMVLHPNAMQCRQHVEIFHPKLPYRPFQDGIDGTFEQVVLQNTGSEVAVRSRENIINSVLQSPSLTRDCVCPYCFLISSRRDNTRSHIKRCHPDKDVRVFVVNSDATLDDVRKFNENKKGRGIGFDSGKPLVRRARGRRASMGTIATGISPQSSRISIFDRKSEDDVAGLTSIVNAIAPNIMMPKLEEDFHEDIASHHSESDSSRNSSIDKSVFGFEEQQLAETANGQGGAPFGCVQCSCSFELAEVLEKHVATVHRTLYRCNLCLAEFVKVYHLSQHVSCSHPNKTDLS</sequence>
<dbReference type="GO" id="GO:0008270">
    <property type="term" value="F:zinc ion binding"/>
    <property type="evidence" value="ECO:0007669"/>
    <property type="project" value="UniProtKB-KW"/>
</dbReference>
<evidence type="ECO:0000313" key="3">
    <source>
        <dbReference type="EMBL" id="CAD6184829.1"/>
    </source>
</evidence>
<organism evidence="3 4">
    <name type="scientific">Caenorhabditis auriculariae</name>
    <dbReference type="NCBI Taxonomy" id="2777116"/>
    <lineage>
        <taxon>Eukaryota</taxon>
        <taxon>Metazoa</taxon>
        <taxon>Ecdysozoa</taxon>
        <taxon>Nematoda</taxon>
        <taxon>Chromadorea</taxon>
        <taxon>Rhabditida</taxon>
        <taxon>Rhabditina</taxon>
        <taxon>Rhabditomorpha</taxon>
        <taxon>Rhabditoidea</taxon>
        <taxon>Rhabditidae</taxon>
        <taxon>Peloderinae</taxon>
        <taxon>Caenorhabditis</taxon>
    </lineage>
</organism>
<keyword evidence="1" id="KW-0863">Zinc-finger</keyword>
<dbReference type="PROSITE" id="PS50157">
    <property type="entry name" value="ZINC_FINGER_C2H2_2"/>
    <property type="match status" value="1"/>
</dbReference>
<gene>
    <name evidence="3" type="ORF">CAUJ_LOCUS748</name>
</gene>
<evidence type="ECO:0000313" key="4">
    <source>
        <dbReference type="Proteomes" id="UP000835052"/>
    </source>
</evidence>
<keyword evidence="4" id="KW-1185">Reference proteome</keyword>
<dbReference type="OrthoDB" id="5798336at2759"/>
<evidence type="ECO:0000256" key="1">
    <source>
        <dbReference type="PROSITE-ProRule" id="PRU00042"/>
    </source>
</evidence>
<dbReference type="InterPro" id="IPR013087">
    <property type="entry name" value="Znf_C2H2_type"/>
</dbReference>
<dbReference type="PROSITE" id="PS00028">
    <property type="entry name" value="ZINC_FINGER_C2H2_1"/>
    <property type="match status" value="1"/>
</dbReference>
<reference evidence="3" key="1">
    <citation type="submission" date="2020-10" db="EMBL/GenBank/DDBJ databases">
        <authorList>
            <person name="Kikuchi T."/>
        </authorList>
    </citation>
    <scope>NUCLEOTIDE SEQUENCE</scope>
    <source>
        <strain evidence="3">NKZ352</strain>
    </source>
</reference>